<gene>
    <name evidence="4" type="ORF">BCUN_2227</name>
</gene>
<evidence type="ECO:0000313" key="4">
    <source>
        <dbReference type="EMBL" id="KFI56407.1"/>
    </source>
</evidence>
<sequence length="101" mass="11346">MTLTKKQTKQLRALANTLKPLIQIGKNDLSDTAVQQAEETLERRELMKCQVLDGSGMDAKEAAQALAERLGAEVVQVIGNRFVVYRRSKRDDVDHIPLVRD</sequence>
<dbReference type="Gene3D" id="3.30.110.60">
    <property type="entry name" value="YhbY-like"/>
    <property type="match status" value="1"/>
</dbReference>
<dbReference type="Pfam" id="PF01985">
    <property type="entry name" value="CRS1_YhbY"/>
    <property type="match status" value="1"/>
</dbReference>
<evidence type="ECO:0000259" key="3">
    <source>
        <dbReference type="PROSITE" id="PS51295"/>
    </source>
</evidence>
<feature type="domain" description="CRM" evidence="3">
    <location>
        <begin position="1"/>
        <end position="97"/>
    </location>
</feature>
<dbReference type="PROSITE" id="PS51295">
    <property type="entry name" value="CRM"/>
    <property type="match status" value="1"/>
</dbReference>
<dbReference type="Proteomes" id="UP000029067">
    <property type="component" value="Unassembled WGS sequence"/>
</dbReference>
<dbReference type="PANTHER" id="PTHR40065">
    <property type="entry name" value="RNA-BINDING PROTEIN YHBY"/>
    <property type="match status" value="1"/>
</dbReference>
<dbReference type="STRING" id="1688.BCUN_2227"/>
<dbReference type="SMART" id="SM01103">
    <property type="entry name" value="CRS1_YhbY"/>
    <property type="match status" value="1"/>
</dbReference>
<dbReference type="InterPro" id="IPR001890">
    <property type="entry name" value="RNA-binding_CRM"/>
</dbReference>
<dbReference type="PANTHER" id="PTHR40065:SF3">
    <property type="entry name" value="RNA-BINDING PROTEIN YHBY"/>
    <property type="match status" value="1"/>
</dbReference>
<dbReference type="SUPFAM" id="SSF75471">
    <property type="entry name" value="YhbY-like"/>
    <property type="match status" value="1"/>
</dbReference>
<evidence type="ECO:0000313" key="5">
    <source>
        <dbReference type="Proteomes" id="UP000029067"/>
    </source>
</evidence>
<evidence type="ECO:0000256" key="1">
    <source>
        <dbReference type="ARBA" id="ARBA00022884"/>
    </source>
</evidence>
<dbReference type="RefSeq" id="WP_033518213.1">
    <property type="nucleotide sequence ID" value="NZ_JGYV01000040.1"/>
</dbReference>
<dbReference type="GO" id="GO:0003723">
    <property type="term" value="F:RNA binding"/>
    <property type="evidence" value="ECO:0007669"/>
    <property type="project" value="UniProtKB-UniRule"/>
</dbReference>
<reference evidence="4 5" key="1">
    <citation type="submission" date="2014-03" db="EMBL/GenBank/DDBJ databases">
        <title>Genomics of Bifidobacteria.</title>
        <authorList>
            <person name="Ventura M."/>
            <person name="Milani C."/>
            <person name="Lugli G.A."/>
        </authorList>
    </citation>
    <scope>NUCLEOTIDE SEQUENCE [LARGE SCALE GENOMIC DNA]</scope>
    <source>
        <strain evidence="4 5">LMG 10738</strain>
    </source>
</reference>
<dbReference type="InterPro" id="IPR035920">
    <property type="entry name" value="YhbY-like_sf"/>
</dbReference>
<dbReference type="InterPro" id="IPR051925">
    <property type="entry name" value="RNA-binding_domain"/>
</dbReference>
<dbReference type="OrthoDB" id="9797519at2"/>
<dbReference type="EMBL" id="JGYV01000040">
    <property type="protein sequence ID" value="KFI56407.1"/>
    <property type="molecule type" value="Genomic_DNA"/>
</dbReference>
<comment type="caution">
    <text evidence="4">The sequence shown here is derived from an EMBL/GenBank/DDBJ whole genome shotgun (WGS) entry which is preliminary data.</text>
</comment>
<organism evidence="4 5">
    <name type="scientific">Bifidobacterium cuniculi</name>
    <dbReference type="NCBI Taxonomy" id="1688"/>
    <lineage>
        <taxon>Bacteria</taxon>
        <taxon>Bacillati</taxon>
        <taxon>Actinomycetota</taxon>
        <taxon>Actinomycetes</taxon>
        <taxon>Bifidobacteriales</taxon>
        <taxon>Bifidobacteriaceae</taxon>
        <taxon>Bifidobacterium</taxon>
    </lineage>
</organism>
<keyword evidence="1 2" id="KW-0694">RNA-binding</keyword>
<dbReference type="eggNOG" id="COG1534">
    <property type="taxonomic scope" value="Bacteria"/>
</dbReference>
<protein>
    <submittedName>
        <fullName evidence="4">RNA-binding protein, YhbY family</fullName>
    </submittedName>
</protein>
<keyword evidence="5" id="KW-1185">Reference proteome</keyword>
<proteinExistence type="predicted"/>
<name>A0A087ACA7_9BIFI</name>
<accession>A0A087ACA7</accession>
<evidence type="ECO:0000256" key="2">
    <source>
        <dbReference type="PROSITE-ProRule" id="PRU00626"/>
    </source>
</evidence>
<dbReference type="AlphaFoldDB" id="A0A087ACA7"/>